<feature type="domain" description="Nudix hydrolase" evidence="3">
    <location>
        <begin position="113"/>
        <end position="257"/>
    </location>
</feature>
<evidence type="ECO:0000313" key="5">
    <source>
        <dbReference type="Proteomes" id="UP000645257"/>
    </source>
</evidence>
<dbReference type="PROSITE" id="PS51462">
    <property type="entry name" value="NUDIX"/>
    <property type="match status" value="1"/>
</dbReference>
<dbReference type="InterPro" id="IPR020084">
    <property type="entry name" value="NUDIX_hydrolase_CS"/>
</dbReference>
<protein>
    <recommendedName>
        <fullName evidence="3">Nudix hydrolase domain-containing protein</fullName>
    </recommendedName>
</protein>
<evidence type="ECO:0000256" key="1">
    <source>
        <dbReference type="ARBA" id="ARBA00001946"/>
    </source>
</evidence>
<comment type="caution">
    <text evidence="4">The sequence shown here is derived from an EMBL/GenBank/DDBJ whole genome shotgun (WGS) entry which is preliminary data.</text>
</comment>
<dbReference type="Proteomes" id="UP000645257">
    <property type="component" value="Unassembled WGS sequence"/>
</dbReference>
<comment type="cofactor">
    <cofactor evidence="1">
        <name>Mg(2+)</name>
        <dbReference type="ChEBI" id="CHEBI:18420"/>
    </cofactor>
</comment>
<evidence type="ECO:0000259" key="3">
    <source>
        <dbReference type="PROSITE" id="PS51462"/>
    </source>
</evidence>
<dbReference type="GO" id="GO:0016787">
    <property type="term" value="F:hydrolase activity"/>
    <property type="evidence" value="ECO:0007669"/>
    <property type="project" value="UniProtKB-KW"/>
</dbReference>
<evidence type="ECO:0000313" key="4">
    <source>
        <dbReference type="EMBL" id="GGY27806.1"/>
    </source>
</evidence>
<dbReference type="InterPro" id="IPR031804">
    <property type="entry name" value="DUF4743"/>
</dbReference>
<dbReference type="EMBL" id="BMYX01000025">
    <property type="protein sequence ID" value="GGY27806.1"/>
    <property type="molecule type" value="Genomic_DNA"/>
</dbReference>
<proteinExistence type="predicted"/>
<dbReference type="InterPro" id="IPR000086">
    <property type="entry name" value="NUDIX_hydrolase_dom"/>
</dbReference>
<name>A0A918P6T1_9NEIS</name>
<dbReference type="Pfam" id="PF15916">
    <property type="entry name" value="DUF4743"/>
    <property type="match status" value="1"/>
</dbReference>
<keyword evidence="5" id="KW-1185">Reference proteome</keyword>
<reference evidence="4" key="2">
    <citation type="submission" date="2020-09" db="EMBL/GenBank/DDBJ databases">
        <authorList>
            <person name="Sun Q."/>
            <person name="Kim S."/>
        </authorList>
    </citation>
    <scope>NUCLEOTIDE SEQUENCE</scope>
    <source>
        <strain evidence="4">KCTC 32182</strain>
    </source>
</reference>
<dbReference type="CDD" id="cd03676">
    <property type="entry name" value="NUDIX_Tnr3_like"/>
    <property type="match status" value="1"/>
</dbReference>
<dbReference type="Gene3D" id="3.90.79.10">
    <property type="entry name" value="Nucleoside Triphosphate Pyrophosphohydrolase"/>
    <property type="match status" value="1"/>
</dbReference>
<dbReference type="InterPro" id="IPR015797">
    <property type="entry name" value="NUDIX_hydrolase-like_dom_sf"/>
</dbReference>
<evidence type="ECO:0000256" key="2">
    <source>
        <dbReference type="ARBA" id="ARBA00022801"/>
    </source>
</evidence>
<reference evidence="4" key="1">
    <citation type="journal article" date="2014" name="Int. J. Syst. Evol. Microbiol.">
        <title>Complete genome sequence of Corynebacterium casei LMG S-19264T (=DSM 44701T), isolated from a smear-ripened cheese.</title>
        <authorList>
            <consortium name="US DOE Joint Genome Institute (JGI-PGF)"/>
            <person name="Walter F."/>
            <person name="Albersmeier A."/>
            <person name="Kalinowski J."/>
            <person name="Ruckert C."/>
        </authorList>
    </citation>
    <scope>NUCLEOTIDE SEQUENCE</scope>
    <source>
        <strain evidence="4">KCTC 32182</strain>
    </source>
</reference>
<keyword evidence="2" id="KW-0378">Hydrolase</keyword>
<dbReference type="Pfam" id="PF00293">
    <property type="entry name" value="NUDIX"/>
    <property type="match status" value="1"/>
</dbReference>
<accession>A0A918P6T1</accession>
<organism evidence="4 5">
    <name type="scientific">Paludibacterium paludis</name>
    <dbReference type="NCBI Taxonomy" id="1225769"/>
    <lineage>
        <taxon>Bacteria</taxon>
        <taxon>Pseudomonadati</taxon>
        <taxon>Pseudomonadota</taxon>
        <taxon>Betaproteobacteria</taxon>
        <taxon>Neisseriales</taxon>
        <taxon>Chromobacteriaceae</taxon>
        <taxon>Paludibacterium</taxon>
    </lineage>
</organism>
<gene>
    <name evidence="4" type="ORF">GCM10011289_33940</name>
</gene>
<dbReference type="AlphaFoldDB" id="A0A918P6T1"/>
<dbReference type="SUPFAM" id="SSF55811">
    <property type="entry name" value="Nudix"/>
    <property type="match status" value="1"/>
</dbReference>
<dbReference type="RefSeq" id="WP_189536554.1">
    <property type="nucleotide sequence ID" value="NZ_BMYX01000025.1"/>
</dbReference>
<sequence length="292" mass="32267">MLVEDVLGYLGKVARYDPDSFIPLFIGGERMGCVNAQWRERLLATGAGLFVETRDGLACRAGVSYEQISGRLQAEAEGWRDEGWLNGWRNERFTAMRQNGEPVFELERAAFRPLGLTSQAVHVNGLCRLPGGEVRMWVGRRSPHKAVDPNRMDNMVGGGVASGESIGLALERESWEEAGIPAGRLEGLTRQSLLLAERPVARGLHREWLHVFDVWLPEGDIPCNQDGEVAEHQLLSLEEVECLLIGERFMIDAALVACDCLARLGFWGEESGRILAFLRSEAARGARARAGV</sequence>
<dbReference type="PROSITE" id="PS00893">
    <property type="entry name" value="NUDIX_BOX"/>
    <property type="match status" value="1"/>
</dbReference>